<dbReference type="SUPFAM" id="SSF53613">
    <property type="entry name" value="Ribokinase-like"/>
    <property type="match status" value="1"/>
</dbReference>
<reference evidence="2" key="1">
    <citation type="journal article" date="2020" name="mSystems">
        <title>Genome- and Community-Level Interaction Insights into Carbon Utilization and Element Cycling Functions of Hydrothermarchaeota in Hydrothermal Sediment.</title>
        <authorList>
            <person name="Zhou Z."/>
            <person name="Liu Y."/>
            <person name="Xu W."/>
            <person name="Pan J."/>
            <person name="Luo Z.H."/>
            <person name="Li M."/>
        </authorList>
    </citation>
    <scope>NUCLEOTIDE SEQUENCE</scope>
    <source>
        <strain evidence="2">SpSt-667</strain>
    </source>
</reference>
<gene>
    <name evidence="2" type="ORF">ENU41_08775</name>
</gene>
<dbReference type="InterPro" id="IPR029056">
    <property type="entry name" value="Ribokinase-like"/>
</dbReference>
<dbReference type="Gene3D" id="3.40.1190.20">
    <property type="match status" value="1"/>
</dbReference>
<accession>A0A832D131</accession>
<feature type="domain" description="Carbohydrate kinase PfkB" evidence="1">
    <location>
        <begin position="165"/>
        <end position="267"/>
    </location>
</feature>
<organism evidence="2">
    <name type="scientific">Ignisphaera aggregans</name>
    <dbReference type="NCBI Taxonomy" id="334771"/>
    <lineage>
        <taxon>Archaea</taxon>
        <taxon>Thermoproteota</taxon>
        <taxon>Thermoprotei</taxon>
        <taxon>Desulfurococcales</taxon>
        <taxon>Desulfurococcaceae</taxon>
        <taxon>Ignisphaera</taxon>
    </lineage>
</organism>
<evidence type="ECO:0000259" key="1">
    <source>
        <dbReference type="Pfam" id="PF00294"/>
    </source>
</evidence>
<protein>
    <recommendedName>
        <fullName evidence="1">Carbohydrate kinase PfkB domain-containing protein</fullName>
    </recommendedName>
</protein>
<proteinExistence type="predicted"/>
<name>A0A832D131_9CREN</name>
<evidence type="ECO:0000313" key="2">
    <source>
        <dbReference type="EMBL" id="HGQ36747.1"/>
    </source>
</evidence>
<dbReference type="EMBL" id="DTCK01000045">
    <property type="protein sequence ID" value="HGQ36747.1"/>
    <property type="molecule type" value="Genomic_DNA"/>
</dbReference>
<dbReference type="InterPro" id="IPR011611">
    <property type="entry name" value="PfkB_dom"/>
</dbReference>
<sequence length="295" mass="32709">MKALFIGNLTLDIFENNLRVGGPGFYGGRALSEGFNVEVYALTNVDRYYRGLILGIANIYGIKILELENKGMPMFRISSGKATEFSGTSHKIPNHIIESSIKIIGFDIVTLAPIMNEVSIDAVTIIKSNSQSLLSADIQGFVRSMIDNKIICIWSKDLGEKLMLFDIIHGNVAEYCFTNDERIVLKNIADLSSTCETLFLASLDQRGTYAIHRGEIIYVPSVPVKPVEDVGAGDILLAVTSYYRAIGNPVIEAVVKGVIAASLKVENAYKMRWFDLEHIETIYNEHVRKIKGINL</sequence>
<comment type="caution">
    <text evidence="2">The sequence shown here is derived from an EMBL/GenBank/DDBJ whole genome shotgun (WGS) entry which is preliminary data.</text>
</comment>
<dbReference type="Pfam" id="PF00294">
    <property type="entry name" value="PfkB"/>
    <property type="match status" value="1"/>
</dbReference>
<dbReference type="AlphaFoldDB" id="A0A832D131"/>